<comment type="caution">
    <text evidence="2">The sequence shown here is derived from an EMBL/GenBank/DDBJ whole genome shotgun (WGS) entry which is preliminary data.</text>
</comment>
<dbReference type="AlphaFoldDB" id="A0A6L2MCN6"/>
<evidence type="ECO:0000256" key="1">
    <source>
        <dbReference type="SAM" id="MobiDB-lite"/>
    </source>
</evidence>
<protein>
    <submittedName>
        <fullName evidence="2">Uncharacterized protein</fullName>
    </submittedName>
</protein>
<evidence type="ECO:0000313" key="2">
    <source>
        <dbReference type="EMBL" id="GEU71430.1"/>
    </source>
</evidence>
<reference evidence="2" key="1">
    <citation type="journal article" date="2019" name="Sci. Rep.">
        <title>Draft genome of Tanacetum cinerariifolium, the natural source of mosquito coil.</title>
        <authorList>
            <person name="Yamashiro T."/>
            <person name="Shiraishi A."/>
            <person name="Satake H."/>
            <person name="Nakayama K."/>
        </authorList>
    </citation>
    <scope>NUCLEOTIDE SEQUENCE</scope>
</reference>
<dbReference type="EMBL" id="BKCJ010006304">
    <property type="protein sequence ID" value="GEU71430.1"/>
    <property type="molecule type" value="Genomic_DNA"/>
</dbReference>
<accession>A0A6L2MCN6</accession>
<name>A0A6L2MCN6_TANCI</name>
<feature type="compositionally biased region" description="Acidic residues" evidence="1">
    <location>
        <begin position="92"/>
        <end position="102"/>
    </location>
</feature>
<sequence>MDPILGGKQRGHLLGIVRKVAKVGTSTVFGSQDEGTPFYSQREMNKNQGMSQLATLFPGSTTEVGLTSGTASASRDPSPSGNVDPSSGGSLDGDDDDDEEDV</sequence>
<feature type="region of interest" description="Disordered" evidence="1">
    <location>
        <begin position="58"/>
        <end position="102"/>
    </location>
</feature>
<feature type="compositionally biased region" description="Polar residues" evidence="1">
    <location>
        <begin position="58"/>
        <end position="83"/>
    </location>
</feature>
<gene>
    <name evidence="2" type="ORF">Tci_043408</name>
</gene>
<organism evidence="2">
    <name type="scientific">Tanacetum cinerariifolium</name>
    <name type="common">Dalmatian daisy</name>
    <name type="synonym">Chrysanthemum cinerariifolium</name>
    <dbReference type="NCBI Taxonomy" id="118510"/>
    <lineage>
        <taxon>Eukaryota</taxon>
        <taxon>Viridiplantae</taxon>
        <taxon>Streptophyta</taxon>
        <taxon>Embryophyta</taxon>
        <taxon>Tracheophyta</taxon>
        <taxon>Spermatophyta</taxon>
        <taxon>Magnoliopsida</taxon>
        <taxon>eudicotyledons</taxon>
        <taxon>Gunneridae</taxon>
        <taxon>Pentapetalae</taxon>
        <taxon>asterids</taxon>
        <taxon>campanulids</taxon>
        <taxon>Asterales</taxon>
        <taxon>Asteraceae</taxon>
        <taxon>Asteroideae</taxon>
        <taxon>Anthemideae</taxon>
        <taxon>Anthemidinae</taxon>
        <taxon>Tanacetum</taxon>
    </lineage>
</organism>
<proteinExistence type="predicted"/>